<dbReference type="AlphaFoldDB" id="A0A5C3KYJ7"/>
<evidence type="ECO:0000313" key="4">
    <source>
        <dbReference type="EMBL" id="TFK25387.1"/>
    </source>
</evidence>
<dbReference type="InterPro" id="IPR036770">
    <property type="entry name" value="Ankyrin_rpt-contain_sf"/>
</dbReference>
<dbReference type="SUPFAM" id="SSF48403">
    <property type="entry name" value="Ankyrin repeat"/>
    <property type="match status" value="1"/>
</dbReference>
<sequence>TPLIRASEYGDLDAVKLLLGDVDIEIVNATDTDGWSALTHASRKGHVEVVRAILGFQSTRTRMGNAASDSQDGLTALMYAAYFGHTAVVEELLRVRDDIDVNHCSTHPLYKGSALVYASQYGHRDIVQLLVDHPGVDLNVVGRNGLMALGWARENQHKEIEELLYSRGAQERRWYR</sequence>
<evidence type="ECO:0000256" key="3">
    <source>
        <dbReference type="PROSITE-ProRule" id="PRU00023"/>
    </source>
</evidence>
<gene>
    <name evidence="4" type="ORF">FA15DRAFT_590708</name>
</gene>
<dbReference type="InterPro" id="IPR002110">
    <property type="entry name" value="Ankyrin_rpt"/>
</dbReference>
<proteinExistence type="predicted"/>
<dbReference type="OrthoDB" id="194358at2759"/>
<organism evidence="4 5">
    <name type="scientific">Coprinopsis marcescibilis</name>
    <name type="common">Agaric fungus</name>
    <name type="synonym">Psathyrella marcescibilis</name>
    <dbReference type="NCBI Taxonomy" id="230819"/>
    <lineage>
        <taxon>Eukaryota</taxon>
        <taxon>Fungi</taxon>
        <taxon>Dikarya</taxon>
        <taxon>Basidiomycota</taxon>
        <taxon>Agaricomycotina</taxon>
        <taxon>Agaricomycetes</taxon>
        <taxon>Agaricomycetidae</taxon>
        <taxon>Agaricales</taxon>
        <taxon>Agaricineae</taxon>
        <taxon>Psathyrellaceae</taxon>
        <taxon>Coprinopsis</taxon>
    </lineage>
</organism>
<dbReference type="PANTHER" id="PTHR24188:SF29">
    <property type="entry name" value="GH09064P"/>
    <property type="match status" value="1"/>
</dbReference>
<protein>
    <submittedName>
        <fullName evidence="4">Ankyrin</fullName>
    </submittedName>
</protein>
<evidence type="ECO:0000256" key="2">
    <source>
        <dbReference type="ARBA" id="ARBA00023043"/>
    </source>
</evidence>
<reference evidence="4 5" key="1">
    <citation type="journal article" date="2019" name="Nat. Ecol. Evol.">
        <title>Megaphylogeny resolves global patterns of mushroom evolution.</title>
        <authorList>
            <person name="Varga T."/>
            <person name="Krizsan K."/>
            <person name="Foldi C."/>
            <person name="Dima B."/>
            <person name="Sanchez-Garcia M."/>
            <person name="Sanchez-Ramirez S."/>
            <person name="Szollosi G.J."/>
            <person name="Szarkandi J.G."/>
            <person name="Papp V."/>
            <person name="Albert L."/>
            <person name="Andreopoulos W."/>
            <person name="Angelini C."/>
            <person name="Antonin V."/>
            <person name="Barry K.W."/>
            <person name="Bougher N.L."/>
            <person name="Buchanan P."/>
            <person name="Buyck B."/>
            <person name="Bense V."/>
            <person name="Catcheside P."/>
            <person name="Chovatia M."/>
            <person name="Cooper J."/>
            <person name="Damon W."/>
            <person name="Desjardin D."/>
            <person name="Finy P."/>
            <person name="Geml J."/>
            <person name="Haridas S."/>
            <person name="Hughes K."/>
            <person name="Justo A."/>
            <person name="Karasinski D."/>
            <person name="Kautmanova I."/>
            <person name="Kiss B."/>
            <person name="Kocsube S."/>
            <person name="Kotiranta H."/>
            <person name="LaButti K.M."/>
            <person name="Lechner B.E."/>
            <person name="Liimatainen K."/>
            <person name="Lipzen A."/>
            <person name="Lukacs Z."/>
            <person name="Mihaltcheva S."/>
            <person name="Morgado L.N."/>
            <person name="Niskanen T."/>
            <person name="Noordeloos M.E."/>
            <person name="Ohm R.A."/>
            <person name="Ortiz-Santana B."/>
            <person name="Ovrebo C."/>
            <person name="Racz N."/>
            <person name="Riley R."/>
            <person name="Savchenko A."/>
            <person name="Shiryaev A."/>
            <person name="Soop K."/>
            <person name="Spirin V."/>
            <person name="Szebenyi C."/>
            <person name="Tomsovsky M."/>
            <person name="Tulloss R.E."/>
            <person name="Uehling J."/>
            <person name="Grigoriev I.V."/>
            <person name="Vagvolgyi C."/>
            <person name="Papp T."/>
            <person name="Martin F.M."/>
            <person name="Miettinen O."/>
            <person name="Hibbett D.S."/>
            <person name="Nagy L.G."/>
        </authorList>
    </citation>
    <scope>NUCLEOTIDE SEQUENCE [LARGE SCALE GENOMIC DNA]</scope>
    <source>
        <strain evidence="4 5">CBS 121175</strain>
    </source>
</reference>
<dbReference type="EMBL" id="ML210187">
    <property type="protein sequence ID" value="TFK25387.1"/>
    <property type="molecule type" value="Genomic_DNA"/>
</dbReference>
<evidence type="ECO:0000313" key="5">
    <source>
        <dbReference type="Proteomes" id="UP000307440"/>
    </source>
</evidence>
<dbReference type="PANTHER" id="PTHR24188">
    <property type="entry name" value="ANKYRIN REPEAT PROTEIN"/>
    <property type="match status" value="1"/>
</dbReference>
<dbReference type="Gene3D" id="1.25.40.20">
    <property type="entry name" value="Ankyrin repeat-containing domain"/>
    <property type="match status" value="2"/>
</dbReference>
<name>A0A5C3KYJ7_COPMA</name>
<evidence type="ECO:0000256" key="1">
    <source>
        <dbReference type="ARBA" id="ARBA00022737"/>
    </source>
</evidence>
<dbReference type="SMART" id="SM00248">
    <property type="entry name" value="ANK"/>
    <property type="match status" value="4"/>
</dbReference>
<keyword evidence="1" id="KW-0677">Repeat</keyword>
<feature type="repeat" description="ANK" evidence="3">
    <location>
        <begin position="72"/>
        <end position="104"/>
    </location>
</feature>
<dbReference type="Proteomes" id="UP000307440">
    <property type="component" value="Unassembled WGS sequence"/>
</dbReference>
<accession>A0A5C3KYJ7</accession>
<dbReference type="PROSITE" id="PS50297">
    <property type="entry name" value="ANK_REP_REGION"/>
    <property type="match status" value="1"/>
</dbReference>
<keyword evidence="5" id="KW-1185">Reference proteome</keyword>
<keyword evidence="2 3" id="KW-0040">ANK repeat</keyword>
<dbReference type="STRING" id="230819.A0A5C3KYJ7"/>
<feature type="non-terminal residue" evidence="4">
    <location>
        <position position="1"/>
    </location>
</feature>
<dbReference type="PROSITE" id="PS50088">
    <property type="entry name" value="ANK_REPEAT"/>
    <property type="match status" value="1"/>
</dbReference>
<dbReference type="Pfam" id="PF12796">
    <property type="entry name" value="Ank_2"/>
    <property type="match status" value="2"/>
</dbReference>